<protein>
    <submittedName>
        <fullName evidence="1">Asp/Glu racemase</fullName>
    </submittedName>
</protein>
<organism evidence="1 2">
    <name type="scientific">Roseobacter ponti</name>
    <dbReference type="NCBI Taxonomy" id="1891787"/>
    <lineage>
        <taxon>Bacteria</taxon>
        <taxon>Pseudomonadati</taxon>
        <taxon>Pseudomonadota</taxon>
        <taxon>Alphaproteobacteria</taxon>
        <taxon>Rhodobacterales</taxon>
        <taxon>Roseobacteraceae</taxon>
        <taxon>Roseobacter</taxon>
    </lineage>
</organism>
<evidence type="ECO:0000313" key="2">
    <source>
        <dbReference type="Proteomes" id="UP000503308"/>
    </source>
</evidence>
<accession>A0A858SVG8</accession>
<proteinExistence type="predicted"/>
<keyword evidence="2" id="KW-1185">Reference proteome</keyword>
<dbReference type="EMBL" id="CP048788">
    <property type="protein sequence ID" value="QJF51653.1"/>
    <property type="molecule type" value="Genomic_DNA"/>
</dbReference>
<evidence type="ECO:0000313" key="1">
    <source>
        <dbReference type="EMBL" id="QJF51653.1"/>
    </source>
</evidence>
<dbReference type="PIRSF" id="PIRSF015736">
    <property type="entry name" value="MI"/>
    <property type="match status" value="1"/>
</dbReference>
<dbReference type="AlphaFoldDB" id="A0A858SVG8"/>
<gene>
    <name evidence="1" type="ORF">G3256_11020</name>
</gene>
<dbReference type="PANTHER" id="PTHR40267:SF1">
    <property type="entry name" value="BLR3294 PROTEIN"/>
    <property type="match status" value="1"/>
</dbReference>
<reference evidence="1 2" key="1">
    <citation type="submission" date="2020-02" db="EMBL/GenBank/DDBJ databases">
        <title>Genome sequence of Roseobacter ponti.</title>
        <authorList>
            <person name="Hollensteiner J."/>
            <person name="Schneider D."/>
            <person name="Poehlein A."/>
            <person name="Daniel R."/>
        </authorList>
    </citation>
    <scope>NUCLEOTIDE SEQUENCE [LARGE SCALE GENOMIC DNA]</scope>
    <source>
        <strain evidence="1 2">DSM 106830</strain>
    </source>
</reference>
<dbReference type="RefSeq" id="WP_169640870.1">
    <property type="nucleotide sequence ID" value="NZ_CP048788.1"/>
</dbReference>
<dbReference type="PANTHER" id="PTHR40267">
    <property type="entry name" value="BLR3294 PROTEIN"/>
    <property type="match status" value="1"/>
</dbReference>
<dbReference type="InterPro" id="IPR026286">
    <property type="entry name" value="MaiA/AMDase"/>
</dbReference>
<dbReference type="Pfam" id="PF17645">
    <property type="entry name" value="Amdase"/>
    <property type="match status" value="1"/>
</dbReference>
<dbReference type="InterPro" id="IPR053714">
    <property type="entry name" value="Iso_Racemase_Enz_sf"/>
</dbReference>
<name>A0A858SVG8_9RHOB</name>
<dbReference type="Gene3D" id="3.40.50.12500">
    <property type="match status" value="1"/>
</dbReference>
<dbReference type="Proteomes" id="UP000503308">
    <property type="component" value="Chromosome"/>
</dbReference>
<sequence>MQTHPFSLTDPIGTAATLGLIALQTDETIEQDFRRIFAGPDIAIYTTRVASDADVTPDTLRRMETSLPAAAGLLPRAARFDVVGYGCTSGTTMIGADRVAEMVRRGVTTPQVTDPLTAAIAALRELGVRRVAIVSPYIAPVAAPVSDAFERAGFEITGAVSFGEEAEERVARIDPASIRAAALSVAQSARPDAVFLSCTNLRTLDIIGPAEEALGIPVLSSNQALAWHMHRLAGGRAEVTGPGRLFAQTSPVSAR</sequence>
<dbReference type="KEGG" id="rpon:G3256_11020"/>